<dbReference type="GO" id="GO:0019136">
    <property type="term" value="F:deoxynucleoside kinase activity"/>
    <property type="evidence" value="ECO:0007669"/>
    <property type="project" value="TreeGrafter"/>
</dbReference>
<evidence type="ECO:0000313" key="2">
    <source>
        <dbReference type="EMBL" id="QHT97035.1"/>
    </source>
</evidence>
<dbReference type="Gene3D" id="3.40.50.300">
    <property type="entry name" value="P-loop containing nucleotide triphosphate hydrolases"/>
    <property type="match status" value="1"/>
</dbReference>
<dbReference type="InterPro" id="IPR027417">
    <property type="entry name" value="P-loop_NTPase"/>
</dbReference>
<dbReference type="SUPFAM" id="SSF52540">
    <property type="entry name" value="P-loop containing nucleoside triphosphate hydrolases"/>
    <property type="match status" value="1"/>
</dbReference>
<name>A0A6C0IX80_9ZZZZ</name>
<dbReference type="GO" id="GO:0005739">
    <property type="term" value="C:mitochondrion"/>
    <property type="evidence" value="ECO:0007669"/>
    <property type="project" value="TreeGrafter"/>
</dbReference>
<dbReference type="Pfam" id="PF01712">
    <property type="entry name" value="dNK"/>
    <property type="match status" value="1"/>
</dbReference>
<evidence type="ECO:0000259" key="1">
    <source>
        <dbReference type="Pfam" id="PF01712"/>
    </source>
</evidence>
<protein>
    <recommendedName>
        <fullName evidence="1">Deoxynucleoside kinase domain-containing protein</fullName>
    </recommendedName>
</protein>
<dbReference type="InterPro" id="IPR031314">
    <property type="entry name" value="DNK_dom"/>
</dbReference>
<organism evidence="2">
    <name type="scientific">viral metagenome</name>
    <dbReference type="NCBI Taxonomy" id="1070528"/>
    <lineage>
        <taxon>unclassified sequences</taxon>
        <taxon>metagenomes</taxon>
        <taxon>organismal metagenomes</taxon>
    </lineage>
</organism>
<dbReference type="InterPro" id="IPR050566">
    <property type="entry name" value="Deoxyribonucleoside_kinase"/>
</dbReference>
<sequence>MPIIVQVVSGSIGAGKSSILHTLRGLTAYDRNVYILDENVAAWQYYLERMYMNPCNETVFLFQMEVAFHMHTVTKFLDQLTDAHKNDDEKVIVYVERSPLDVLEVFLPLNRDRLSDENYRCLVTMMQVYANHAVWQNANYYYISCPFRICAERVRKRSRDGEQKIDDDYLQRVEHLYDEMARKVNARVLNNYGRNALLQTITALTEKLL</sequence>
<feature type="domain" description="Deoxynucleoside kinase" evidence="1">
    <location>
        <begin position="7"/>
        <end position="186"/>
    </location>
</feature>
<dbReference type="AlphaFoldDB" id="A0A6C0IX80"/>
<accession>A0A6C0IX80</accession>
<dbReference type="PANTHER" id="PTHR10513:SF35">
    <property type="entry name" value="DEOXYADENOSINE KINASE"/>
    <property type="match status" value="1"/>
</dbReference>
<proteinExistence type="predicted"/>
<dbReference type="PANTHER" id="PTHR10513">
    <property type="entry name" value="DEOXYNUCLEOSIDE KINASE"/>
    <property type="match status" value="1"/>
</dbReference>
<reference evidence="2" key="1">
    <citation type="journal article" date="2020" name="Nature">
        <title>Giant virus diversity and host interactions through global metagenomics.</title>
        <authorList>
            <person name="Schulz F."/>
            <person name="Roux S."/>
            <person name="Paez-Espino D."/>
            <person name="Jungbluth S."/>
            <person name="Walsh D.A."/>
            <person name="Denef V.J."/>
            <person name="McMahon K.D."/>
            <person name="Konstantinidis K.T."/>
            <person name="Eloe-Fadrosh E.A."/>
            <person name="Kyrpides N.C."/>
            <person name="Woyke T."/>
        </authorList>
    </citation>
    <scope>NUCLEOTIDE SEQUENCE</scope>
    <source>
        <strain evidence="2">GVMAG-M-3300024510-1</strain>
    </source>
</reference>
<dbReference type="EMBL" id="MN740271">
    <property type="protein sequence ID" value="QHT97035.1"/>
    <property type="molecule type" value="Genomic_DNA"/>
</dbReference>